<accession>A0A380WHI7</accession>
<dbReference type="InterPro" id="IPR050855">
    <property type="entry name" value="NDM-1-like"/>
</dbReference>
<dbReference type="AlphaFoldDB" id="A0A380WHI7"/>
<dbReference type="GO" id="GO:0017001">
    <property type="term" value="P:antibiotic catabolic process"/>
    <property type="evidence" value="ECO:0007669"/>
    <property type="project" value="UniProtKB-ARBA"/>
</dbReference>
<dbReference type="PANTHER" id="PTHR42951">
    <property type="entry name" value="METALLO-BETA-LACTAMASE DOMAIN-CONTAINING"/>
    <property type="match status" value="1"/>
</dbReference>
<proteinExistence type="inferred from homology"/>
<comment type="similarity">
    <text evidence="1">Belongs to the metallo-beta-lactamase superfamily. Class-B beta-lactamase family.</text>
</comment>
<organism evidence="3 4">
    <name type="scientific">Aminobacter aminovorans</name>
    <name type="common">Chelatobacter heintzii</name>
    <dbReference type="NCBI Taxonomy" id="83263"/>
    <lineage>
        <taxon>Bacteria</taxon>
        <taxon>Pseudomonadati</taxon>
        <taxon>Pseudomonadota</taxon>
        <taxon>Alphaproteobacteria</taxon>
        <taxon>Hyphomicrobiales</taxon>
        <taxon>Phyllobacteriaceae</taxon>
        <taxon>Aminobacter</taxon>
    </lineage>
</organism>
<protein>
    <submittedName>
        <fullName evidence="3">Hydroxyacylglutathione hydrolase</fullName>
    </submittedName>
</protein>
<evidence type="ECO:0000259" key="2">
    <source>
        <dbReference type="SMART" id="SM00849"/>
    </source>
</evidence>
<gene>
    <name evidence="3" type="ORF">NCTC10684_01671</name>
</gene>
<dbReference type="InterPro" id="IPR001279">
    <property type="entry name" value="Metallo-B-lactamas"/>
</dbReference>
<name>A0A380WHI7_AMIAI</name>
<dbReference type="PANTHER" id="PTHR42951:SF4">
    <property type="entry name" value="ACYL-COENZYME A THIOESTERASE MBLAC2"/>
    <property type="match status" value="1"/>
</dbReference>
<dbReference type="Pfam" id="PF00753">
    <property type="entry name" value="Lactamase_B"/>
    <property type="match status" value="1"/>
</dbReference>
<reference evidence="3 4" key="1">
    <citation type="submission" date="2018-06" db="EMBL/GenBank/DDBJ databases">
        <authorList>
            <consortium name="Pathogen Informatics"/>
            <person name="Doyle S."/>
        </authorList>
    </citation>
    <scope>NUCLEOTIDE SEQUENCE [LARGE SCALE GENOMIC DNA]</scope>
    <source>
        <strain evidence="3 4">NCTC10684</strain>
    </source>
</reference>
<dbReference type="Proteomes" id="UP000254701">
    <property type="component" value="Unassembled WGS sequence"/>
</dbReference>
<evidence type="ECO:0000313" key="4">
    <source>
        <dbReference type="Proteomes" id="UP000254701"/>
    </source>
</evidence>
<keyword evidence="3" id="KW-0378">Hydrolase</keyword>
<dbReference type="SUPFAM" id="SSF56281">
    <property type="entry name" value="Metallo-hydrolase/oxidoreductase"/>
    <property type="match status" value="1"/>
</dbReference>
<evidence type="ECO:0000313" key="3">
    <source>
        <dbReference type="EMBL" id="SUU88447.1"/>
    </source>
</evidence>
<sequence length="241" mass="26802">MKPRPGWFSKSIVDKTTTMLTEPFVTDYCRANMWLVRGSECDMLVDTGMGICALEPEIEITQGKPLLAVATHVHLDHVGSLHEFAWRAGPRLEAEFFETMPDEATYANMFRNFPGAVSELPWPGWNSADYAIKPAPLHRLLDEGDVIELGDRRFRVLHLPGHSPGSIGLFDELDGKLFSGDAIHGGLLVDDMPDSDRAAYCATMRRLIALPVRVAHGGHTDSIDGARMREIAEDYLRKNEG</sequence>
<dbReference type="InterPro" id="IPR036866">
    <property type="entry name" value="RibonucZ/Hydroxyglut_hydro"/>
</dbReference>
<evidence type="ECO:0000256" key="1">
    <source>
        <dbReference type="ARBA" id="ARBA00005250"/>
    </source>
</evidence>
<dbReference type="Gene3D" id="3.60.15.10">
    <property type="entry name" value="Ribonuclease Z/Hydroxyacylglutathione hydrolase-like"/>
    <property type="match status" value="1"/>
</dbReference>
<dbReference type="EMBL" id="UFSM01000001">
    <property type="protein sequence ID" value="SUU88447.1"/>
    <property type="molecule type" value="Genomic_DNA"/>
</dbReference>
<dbReference type="GO" id="GO:0016787">
    <property type="term" value="F:hydrolase activity"/>
    <property type="evidence" value="ECO:0007669"/>
    <property type="project" value="UniProtKB-KW"/>
</dbReference>
<feature type="domain" description="Metallo-beta-lactamase" evidence="2">
    <location>
        <begin position="30"/>
        <end position="219"/>
    </location>
</feature>
<dbReference type="SMART" id="SM00849">
    <property type="entry name" value="Lactamase_B"/>
    <property type="match status" value="1"/>
</dbReference>